<sequence>MTYYDGGGGSCGHNVETDGEDSVALSAQLLGGLSNNNPLCGKQVTIKFRGKTYTAVVKDKCVGCKFGDVDATRALFAKFGETGEGRLPGIEWWFS</sequence>
<dbReference type="AlphaFoldDB" id="A0A1J9PZU8"/>
<dbReference type="PANTHER" id="PTHR31836:SF28">
    <property type="entry name" value="SRCR DOMAIN-CONTAINING PROTEIN-RELATED"/>
    <property type="match status" value="1"/>
</dbReference>
<dbReference type="OrthoDB" id="623670at2759"/>
<keyword evidence="3" id="KW-1185">Reference proteome</keyword>
<name>A0A1J9PZU8_9EURO</name>
<dbReference type="Gene3D" id="2.40.40.10">
    <property type="entry name" value="RlpA-like domain"/>
    <property type="match status" value="1"/>
</dbReference>
<protein>
    <recommendedName>
        <fullName evidence="4">RlpA-like protein double-psi beta-barrel domain-containing protein</fullName>
    </recommendedName>
</protein>
<dbReference type="CDD" id="cd22191">
    <property type="entry name" value="DPBB_RlpA_EXP_N-like"/>
    <property type="match status" value="1"/>
</dbReference>
<proteinExistence type="predicted"/>
<dbReference type="PANTHER" id="PTHR31836">
    <property type="match status" value="1"/>
</dbReference>
<keyword evidence="1" id="KW-0732">Signal</keyword>
<evidence type="ECO:0000313" key="2">
    <source>
        <dbReference type="EMBL" id="OJD21840.1"/>
    </source>
</evidence>
<dbReference type="InterPro" id="IPR036908">
    <property type="entry name" value="RlpA-like_sf"/>
</dbReference>
<accession>A0A1J9PZU8</accession>
<reference evidence="2 3" key="1">
    <citation type="submission" date="2015-08" db="EMBL/GenBank/DDBJ databases">
        <title>Emmonsia species relationships and genome sequence.</title>
        <authorList>
            <person name="Cuomo C.A."/>
            <person name="Schwartz I.S."/>
            <person name="Kenyon C."/>
            <person name="De Hoog G.S."/>
            <person name="Govender N.P."/>
            <person name="Botha A."/>
            <person name="Moreno L."/>
            <person name="De Vries M."/>
            <person name="Munoz J.F."/>
            <person name="Stielow J.B."/>
        </authorList>
    </citation>
    <scope>NUCLEOTIDE SEQUENCE [LARGE SCALE GENOMIC DNA]</scope>
    <source>
        <strain evidence="2 3">EI222</strain>
    </source>
</reference>
<organism evidence="2 3">
    <name type="scientific">Blastomyces percursus</name>
    <dbReference type="NCBI Taxonomy" id="1658174"/>
    <lineage>
        <taxon>Eukaryota</taxon>
        <taxon>Fungi</taxon>
        <taxon>Dikarya</taxon>
        <taxon>Ascomycota</taxon>
        <taxon>Pezizomycotina</taxon>
        <taxon>Eurotiomycetes</taxon>
        <taxon>Eurotiomycetidae</taxon>
        <taxon>Onygenales</taxon>
        <taxon>Ajellomycetaceae</taxon>
        <taxon>Blastomyces</taxon>
    </lineage>
</organism>
<comment type="caution">
    <text evidence="2">The sequence shown here is derived from an EMBL/GenBank/DDBJ whole genome shotgun (WGS) entry which is preliminary data.</text>
</comment>
<gene>
    <name evidence="2" type="ORF">ACJ73_06820</name>
</gene>
<dbReference type="VEuPathDB" id="FungiDB:ACJ73_06820"/>
<dbReference type="SUPFAM" id="SSF50685">
    <property type="entry name" value="Barwin-like endoglucanases"/>
    <property type="match status" value="1"/>
</dbReference>
<evidence type="ECO:0000313" key="3">
    <source>
        <dbReference type="Proteomes" id="UP000242791"/>
    </source>
</evidence>
<dbReference type="InterPro" id="IPR051477">
    <property type="entry name" value="Expansin_CellWall"/>
</dbReference>
<dbReference type="Proteomes" id="UP000242791">
    <property type="component" value="Unassembled WGS sequence"/>
</dbReference>
<dbReference type="EMBL" id="LGTZ01001263">
    <property type="protein sequence ID" value="OJD21840.1"/>
    <property type="molecule type" value="Genomic_DNA"/>
</dbReference>
<evidence type="ECO:0000256" key="1">
    <source>
        <dbReference type="ARBA" id="ARBA00022729"/>
    </source>
</evidence>
<dbReference type="STRING" id="1658174.A0A1J9PZU8"/>
<evidence type="ECO:0008006" key="4">
    <source>
        <dbReference type="Google" id="ProtNLM"/>
    </source>
</evidence>